<dbReference type="HOGENOM" id="CLU_000288_177_1_1"/>
<evidence type="ECO:0000313" key="10">
    <source>
        <dbReference type="Proteomes" id="UP000000600"/>
    </source>
</evidence>
<dbReference type="SMART" id="SM00233">
    <property type="entry name" value="PH"/>
    <property type="match status" value="1"/>
</dbReference>
<evidence type="ECO:0000256" key="3">
    <source>
        <dbReference type="ARBA" id="ARBA00022741"/>
    </source>
</evidence>
<dbReference type="PROSITE" id="PS50003">
    <property type="entry name" value="PH_DOMAIN"/>
    <property type="match status" value="1"/>
</dbReference>
<evidence type="ECO:0000259" key="7">
    <source>
        <dbReference type="PROSITE" id="PS50003"/>
    </source>
</evidence>
<dbReference type="Pfam" id="PF00169">
    <property type="entry name" value="PH"/>
    <property type="match status" value="1"/>
</dbReference>
<dbReference type="PROSITE" id="PS00107">
    <property type="entry name" value="PROTEIN_KINASE_ATP"/>
    <property type="match status" value="1"/>
</dbReference>
<keyword evidence="3 6" id="KW-0547">Nucleotide-binding</keyword>
<keyword evidence="1" id="KW-0723">Serine/threonine-protein kinase</keyword>
<dbReference type="Proteomes" id="UP000000600">
    <property type="component" value="Unassembled WGS sequence"/>
</dbReference>
<evidence type="ECO:0000256" key="4">
    <source>
        <dbReference type="ARBA" id="ARBA00022777"/>
    </source>
</evidence>
<dbReference type="FunFam" id="1.10.510.10:FF:000945">
    <property type="entry name" value="Uncharacterized protein"/>
    <property type="match status" value="1"/>
</dbReference>
<dbReference type="InterPro" id="IPR001849">
    <property type="entry name" value="PH_domain"/>
</dbReference>
<dbReference type="Gene3D" id="2.30.29.30">
    <property type="entry name" value="Pleckstrin-homology domain (PH domain)/Phosphotyrosine-binding domain (PTB)"/>
    <property type="match status" value="1"/>
</dbReference>
<dbReference type="RefSeq" id="XP_001452572.1">
    <property type="nucleotide sequence ID" value="XM_001452535.1"/>
</dbReference>
<dbReference type="GO" id="GO:0005524">
    <property type="term" value="F:ATP binding"/>
    <property type="evidence" value="ECO:0007669"/>
    <property type="project" value="UniProtKB-UniRule"/>
</dbReference>
<dbReference type="Gene3D" id="1.10.510.10">
    <property type="entry name" value="Transferase(Phosphotransferase) domain 1"/>
    <property type="match status" value="1"/>
</dbReference>
<dbReference type="PROSITE" id="PS00108">
    <property type="entry name" value="PROTEIN_KINASE_ST"/>
    <property type="match status" value="1"/>
</dbReference>
<evidence type="ECO:0000256" key="2">
    <source>
        <dbReference type="ARBA" id="ARBA00022679"/>
    </source>
</evidence>
<dbReference type="eggNOG" id="KOG0032">
    <property type="taxonomic scope" value="Eukaryota"/>
</dbReference>
<keyword evidence="4" id="KW-0418">Kinase</keyword>
<dbReference type="AlphaFoldDB" id="A0DQ58"/>
<dbReference type="SUPFAM" id="SSF56112">
    <property type="entry name" value="Protein kinase-like (PK-like)"/>
    <property type="match status" value="1"/>
</dbReference>
<dbReference type="SMART" id="SM00220">
    <property type="entry name" value="S_TKc"/>
    <property type="match status" value="1"/>
</dbReference>
<evidence type="ECO:0000256" key="1">
    <source>
        <dbReference type="ARBA" id="ARBA00022527"/>
    </source>
</evidence>
<dbReference type="GO" id="GO:0004674">
    <property type="term" value="F:protein serine/threonine kinase activity"/>
    <property type="evidence" value="ECO:0000318"/>
    <property type="project" value="GO_Central"/>
</dbReference>
<organism evidence="9 10">
    <name type="scientific">Paramecium tetraurelia</name>
    <dbReference type="NCBI Taxonomy" id="5888"/>
    <lineage>
        <taxon>Eukaryota</taxon>
        <taxon>Sar</taxon>
        <taxon>Alveolata</taxon>
        <taxon>Ciliophora</taxon>
        <taxon>Intramacronucleata</taxon>
        <taxon>Oligohymenophorea</taxon>
        <taxon>Peniculida</taxon>
        <taxon>Parameciidae</taxon>
        <taxon>Paramecium</taxon>
    </lineage>
</organism>
<evidence type="ECO:0008006" key="11">
    <source>
        <dbReference type="Google" id="ProtNLM"/>
    </source>
</evidence>
<proteinExistence type="predicted"/>
<feature type="domain" description="Protein kinase" evidence="8">
    <location>
        <begin position="137"/>
        <end position="400"/>
    </location>
</feature>
<evidence type="ECO:0000256" key="6">
    <source>
        <dbReference type="PROSITE-ProRule" id="PRU10141"/>
    </source>
</evidence>
<accession>A0DQ58</accession>
<reference evidence="9 10" key="1">
    <citation type="journal article" date="2006" name="Nature">
        <title>Global trends of whole-genome duplications revealed by the ciliate Paramecium tetraurelia.</title>
        <authorList>
            <consortium name="Genoscope"/>
            <person name="Aury J.-M."/>
            <person name="Jaillon O."/>
            <person name="Duret L."/>
            <person name="Noel B."/>
            <person name="Jubin C."/>
            <person name="Porcel B.M."/>
            <person name="Segurens B."/>
            <person name="Daubin V."/>
            <person name="Anthouard V."/>
            <person name="Aiach N."/>
            <person name="Arnaiz O."/>
            <person name="Billaut A."/>
            <person name="Beisson J."/>
            <person name="Blanc I."/>
            <person name="Bouhouche K."/>
            <person name="Camara F."/>
            <person name="Duharcourt S."/>
            <person name="Guigo R."/>
            <person name="Gogendeau D."/>
            <person name="Katinka M."/>
            <person name="Keller A.-M."/>
            <person name="Kissmehl R."/>
            <person name="Klotz C."/>
            <person name="Koll F."/>
            <person name="Le Moue A."/>
            <person name="Lepere C."/>
            <person name="Malinsky S."/>
            <person name="Nowacki M."/>
            <person name="Nowak J.K."/>
            <person name="Plattner H."/>
            <person name="Poulain J."/>
            <person name="Ruiz F."/>
            <person name="Serrano V."/>
            <person name="Zagulski M."/>
            <person name="Dessen P."/>
            <person name="Betermier M."/>
            <person name="Weissenbach J."/>
            <person name="Scarpelli C."/>
            <person name="Schachter V."/>
            <person name="Sperling L."/>
            <person name="Meyer E."/>
            <person name="Cohen J."/>
            <person name="Wincker P."/>
        </authorList>
    </citation>
    <scope>NUCLEOTIDE SEQUENCE [LARGE SCALE GENOMIC DNA]</scope>
    <source>
        <strain evidence="9 10">Stock d4-2</strain>
    </source>
</reference>
<dbReference type="CDD" id="cd05117">
    <property type="entry name" value="STKc_CAMK"/>
    <property type="match status" value="1"/>
</dbReference>
<dbReference type="InterPro" id="IPR011009">
    <property type="entry name" value="Kinase-like_dom_sf"/>
</dbReference>
<feature type="binding site" evidence="6">
    <location>
        <position position="173"/>
    </location>
    <ligand>
        <name>ATP</name>
        <dbReference type="ChEBI" id="CHEBI:30616"/>
    </ligand>
</feature>
<dbReference type="KEGG" id="ptm:GSPATT00002575001"/>
<dbReference type="InterPro" id="IPR008271">
    <property type="entry name" value="Ser/Thr_kinase_AS"/>
</dbReference>
<keyword evidence="5 6" id="KW-0067">ATP-binding</keyword>
<dbReference type="InterPro" id="IPR017441">
    <property type="entry name" value="Protein_kinase_ATP_BS"/>
</dbReference>
<evidence type="ECO:0000259" key="8">
    <source>
        <dbReference type="PROSITE" id="PS50011"/>
    </source>
</evidence>
<name>A0DQ58_PARTE</name>
<dbReference type="GeneID" id="5038357"/>
<dbReference type="PROSITE" id="PS50011">
    <property type="entry name" value="PROTEIN_KINASE_DOM"/>
    <property type="match status" value="1"/>
</dbReference>
<dbReference type="PANTHER" id="PTHR24345:SF0">
    <property type="entry name" value="CELL CYCLE SERINE_THREONINE-PROTEIN KINASE CDC5_MSD2"/>
    <property type="match status" value="1"/>
</dbReference>
<evidence type="ECO:0000313" key="9">
    <source>
        <dbReference type="EMBL" id="CAK85175.1"/>
    </source>
</evidence>
<keyword evidence="10" id="KW-1185">Reference proteome</keyword>
<evidence type="ECO:0000256" key="5">
    <source>
        <dbReference type="ARBA" id="ARBA00022840"/>
    </source>
</evidence>
<dbReference type="GO" id="GO:0007165">
    <property type="term" value="P:signal transduction"/>
    <property type="evidence" value="ECO:0000318"/>
    <property type="project" value="GO_Central"/>
</dbReference>
<sequence length="565" mass="65755">MQIEQLFFDSSNQNDKNQWVNLDSIKRSISTIRLFEGTLFIKCKKQDAFKPKFFKLFSDRLNIYKNGREQKETAALFLTNVYLDLKLVVESEKDKYPIILINGNRKLIFIARSSESQTKWIEQFKKTCIMNNYKDIYTNIKVLGKGTFAKVIQFANKVFLAHKMIDKSKFAVKTFQKSALMDKKNTQRQGLINEINLLRSCDHPNIIKLYEIYESGDYIYLVMELLEGGELFDLILETPFFVESKIAQIMFKIFDALEYLHTKNIMHRDIKLENIILKDKSENFDLKIADFGLASYTESELLIKRCGTPGYVAPEILQDQKYNEKVDVFSAGIILYILLTGQAPFYGNSLDDVIEKNRECQINLQGLKVSQDALDLLQKTLEPNPQNRISSLEALSHPFISRQYKRQVNSMEDFPLDELPNDNYSAFENMKKFCQNDMRFKMSKLKKNELVQQTPFMGTREYDIVNATSDSWLNEKSGEMDSKQILNFPCIQQQSSDSDTSILNTPEVKKDTQKFVQLNALQQIGYYKLSPNQSLYSPPNNQQKQQIQMNFKKASQVRDQLKKLE</sequence>
<dbReference type="PANTHER" id="PTHR24345">
    <property type="entry name" value="SERINE/THREONINE-PROTEIN KINASE PLK"/>
    <property type="match status" value="1"/>
</dbReference>
<feature type="domain" description="PH" evidence="7">
    <location>
        <begin position="32"/>
        <end position="129"/>
    </location>
</feature>
<dbReference type="Pfam" id="PF00069">
    <property type="entry name" value="Pkinase"/>
    <property type="match status" value="1"/>
</dbReference>
<gene>
    <name evidence="9" type="ORF">GSPATT00002575001</name>
</gene>
<dbReference type="InParanoid" id="A0DQ58"/>
<dbReference type="InterPro" id="IPR011993">
    <property type="entry name" value="PH-like_dom_sf"/>
</dbReference>
<dbReference type="EMBL" id="CT868540">
    <property type="protein sequence ID" value="CAK85175.1"/>
    <property type="molecule type" value="Genomic_DNA"/>
</dbReference>
<dbReference type="OrthoDB" id="290094at2759"/>
<dbReference type="OMA" id="TCIMNNY"/>
<dbReference type="InterPro" id="IPR000719">
    <property type="entry name" value="Prot_kinase_dom"/>
</dbReference>
<keyword evidence="2" id="KW-0808">Transferase</keyword>
<dbReference type="CDD" id="cd00821">
    <property type="entry name" value="PH"/>
    <property type="match status" value="1"/>
</dbReference>
<dbReference type="SUPFAM" id="SSF50729">
    <property type="entry name" value="PH domain-like"/>
    <property type="match status" value="1"/>
</dbReference>
<protein>
    <recommendedName>
        <fullName evidence="11">Protein kinase domain-containing protein</fullName>
    </recommendedName>
</protein>